<evidence type="ECO:0000313" key="5">
    <source>
        <dbReference type="Ensembl" id="ENSORLP00015014998.1"/>
    </source>
</evidence>
<feature type="compositionally biased region" description="Pro residues" evidence="3">
    <location>
        <begin position="172"/>
        <end position="185"/>
    </location>
</feature>
<reference key="1">
    <citation type="journal article" date="2007" name="Nature">
        <title>The medaka draft genome and insights into vertebrate genome evolution.</title>
        <authorList>
            <person name="Kasahara M."/>
            <person name="Naruse K."/>
            <person name="Sasaki S."/>
            <person name="Nakatani Y."/>
            <person name="Qu W."/>
            <person name="Ahsan B."/>
            <person name="Yamada T."/>
            <person name="Nagayasu Y."/>
            <person name="Doi K."/>
            <person name="Kasai Y."/>
            <person name="Jindo T."/>
            <person name="Kobayashi D."/>
            <person name="Shimada A."/>
            <person name="Toyoda A."/>
            <person name="Kuroki Y."/>
            <person name="Fujiyama A."/>
            <person name="Sasaki T."/>
            <person name="Shimizu A."/>
            <person name="Asakawa S."/>
            <person name="Shimizu N."/>
            <person name="Hashimoto S."/>
            <person name="Yang J."/>
            <person name="Lee Y."/>
            <person name="Matsushima K."/>
            <person name="Sugano S."/>
            <person name="Sakaizumi M."/>
            <person name="Narita T."/>
            <person name="Ohishi K."/>
            <person name="Haga S."/>
            <person name="Ohta F."/>
            <person name="Nomoto H."/>
            <person name="Nogata K."/>
            <person name="Morishita T."/>
            <person name="Endo T."/>
            <person name="Shin-I T."/>
            <person name="Takeda H."/>
            <person name="Morishita S."/>
            <person name="Kohara Y."/>
        </authorList>
    </citation>
    <scope>NUCLEOTIDE SEQUENCE [LARGE SCALE GENOMIC DNA]</scope>
    <source>
        <strain>Hd-rR</strain>
    </source>
</reference>
<dbReference type="InterPro" id="IPR036860">
    <property type="entry name" value="SH2_dom_sf"/>
</dbReference>
<evidence type="ECO:0000313" key="6">
    <source>
        <dbReference type="Proteomes" id="UP000265200"/>
    </source>
</evidence>
<feature type="compositionally biased region" description="Basic and acidic residues" evidence="3">
    <location>
        <begin position="64"/>
        <end position="78"/>
    </location>
</feature>
<proteinExistence type="predicted"/>
<keyword evidence="1 2" id="KW-0727">SH2 domain</keyword>
<reference evidence="5" key="3">
    <citation type="submission" date="2025-08" db="UniProtKB">
        <authorList>
            <consortium name="Ensembl"/>
        </authorList>
    </citation>
    <scope>IDENTIFICATION</scope>
    <source>
        <strain evidence="5">HSOK</strain>
    </source>
</reference>
<feature type="domain" description="SH2" evidence="4">
    <location>
        <begin position="258"/>
        <end position="366"/>
    </location>
</feature>
<evidence type="ECO:0000256" key="2">
    <source>
        <dbReference type="PROSITE-ProRule" id="PRU00191"/>
    </source>
</evidence>
<feature type="compositionally biased region" description="Pro residues" evidence="3">
    <location>
        <begin position="14"/>
        <end position="23"/>
    </location>
</feature>
<dbReference type="FunFam" id="3.30.505.10:FF:000016">
    <property type="entry name" value="B-cell linker protein isoform 2"/>
    <property type="match status" value="1"/>
</dbReference>
<dbReference type="PANTHER" id="PTHR14098">
    <property type="entry name" value="SH2 DOMAIN CONTAINING PROTEIN"/>
    <property type="match status" value="1"/>
</dbReference>
<evidence type="ECO:0000256" key="3">
    <source>
        <dbReference type="SAM" id="MobiDB-lite"/>
    </source>
</evidence>
<dbReference type="PANTHER" id="PTHR14098:SF17">
    <property type="entry name" value="B-CELL LINKER PROTEIN"/>
    <property type="match status" value="1"/>
</dbReference>
<feature type="region of interest" description="Disordered" evidence="3">
    <location>
        <begin position="1"/>
        <end position="145"/>
    </location>
</feature>
<dbReference type="Pfam" id="PF00017">
    <property type="entry name" value="SH2"/>
    <property type="match status" value="1"/>
</dbReference>
<sequence length="368" mass="41331">MMTMAFLGKLKNPNPVPSPPPRQPGKTSQSELTDDVYGDTYEIPPCELSPRDVPQTQAQDNIYSDDRPPNPAIPKREVAPPLPHLSKNPKRQQRQDLFSDTKKPPQVDRNEKPGRRKMMPLPSLASESIDEDVYEDPNEEPEKNDGLYVEPEAVCPTATRAPMRKPTSPSTPSVPIPIRVKPPIPGGKSSSMFPPVIDRRTGQEPSSVLKQNMNQPAKYKHPTCRTEFATLTPGVISLLKPQGGMRANKPLRYEVKEWFGGDCSRKTAEDLLESVNKDGAFLIRHSSDQRSCQPYTLVVLYQQKVYNVPIRFLEDVQGYALGKEGKKNEETFSSLDEIISHHQKNQLLLIDSKSQAKHSVHLTYPVRP</sequence>
<feature type="compositionally biased region" description="Basic and acidic residues" evidence="3">
    <location>
        <begin position="93"/>
        <end position="113"/>
    </location>
</feature>
<dbReference type="AlphaFoldDB" id="A0A3P9I566"/>
<feature type="compositionally biased region" description="Acidic residues" evidence="3">
    <location>
        <begin position="128"/>
        <end position="139"/>
    </location>
</feature>
<dbReference type="GO" id="GO:0005737">
    <property type="term" value="C:cytoplasm"/>
    <property type="evidence" value="ECO:0007669"/>
    <property type="project" value="UniProtKB-ARBA"/>
</dbReference>
<dbReference type="Ensembl" id="ENSORLT00015033715.1">
    <property type="protein sequence ID" value="ENSORLP00015014998.1"/>
    <property type="gene ID" value="ENSORLG00015015901.1"/>
</dbReference>
<dbReference type="Gene3D" id="3.30.505.10">
    <property type="entry name" value="SH2 domain"/>
    <property type="match status" value="1"/>
</dbReference>
<dbReference type="Proteomes" id="UP000265200">
    <property type="component" value="Chromosome 9"/>
</dbReference>
<dbReference type="SMART" id="SM00252">
    <property type="entry name" value="SH2"/>
    <property type="match status" value="1"/>
</dbReference>
<protein>
    <submittedName>
        <fullName evidence="5">Si:dkeyp-117b11.1</fullName>
    </submittedName>
</protein>
<reference evidence="5 6" key="2">
    <citation type="submission" date="2017-04" db="EMBL/GenBank/DDBJ databases">
        <title>CpG methylation of centromeres and impact of large insertions on vertebrate speciation.</title>
        <authorList>
            <person name="Ichikawa K."/>
            <person name="Yoshimura J."/>
            <person name="Morishita S."/>
        </authorList>
    </citation>
    <scope>NUCLEOTIDE SEQUENCE</scope>
    <source>
        <strain evidence="5 6">HSOK</strain>
    </source>
</reference>
<accession>A0A3P9I566</accession>
<evidence type="ECO:0000256" key="1">
    <source>
        <dbReference type="ARBA" id="ARBA00022999"/>
    </source>
</evidence>
<reference evidence="5" key="4">
    <citation type="submission" date="2025-09" db="UniProtKB">
        <authorList>
            <consortium name="Ensembl"/>
        </authorList>
    </citation>
    <scope>IDENTIFICATION</scope>
    <source>
        <strain evidence="5">HSOK</strain>
    </source>
</reference>
<dbReference type="InterPro" id="IPR000980">
    <property type="entry name" value="SH2"/>
</dbReference>
<dbReference type="SUPFAM" id="SSF55550">
    <property type="entry name" value="SH2 domain"/>
    <property type="match status" value="1"/>
</dbReference>
<name>A0A3P9I566_ORYLA</name>
<dbReference type="PRINTS" id="PR00401">
    <property type="entry name" value="SH2DOMAIN"/>
</dbReference>
<feature type="region of interest" description="Disordered" evidence="3">
    <location>
        <begin position="159"/>
        <end position="194"/>
    </location>
</feature>
<evidence type="ECO:0000259" key="4">
    <source>
        <dbReference type="PROSITE" id="PS50001"/>
    </source>
</evidence>
<dbReference type="InterPro" id="IPR051751">
    <property type="entry name" value="Immunoreceptor_sig_adapters"/>
</dbReference>
<dbReference type="PROSITE" id="PS50001">
    <property type="entry name" value="SH2"/>
    <property type="match status" value="1"/>
</dbReference>
<organism evidence="5 6">
    <name type="scientific">Oryzias latipes</name>
    <name type="common">Japanese rice fish</name>
    <name type="synonym">Japanese killifish</name>
    <dbReference type="NCBI Taxonomy" id="8090"/>
    <lineage>
        <taxon>Eukaryota</taxon>
        <taxon>Metazoa</taxon>
        <taxon>Chordata</taxon>
        <taxon>Craniata</taxon>
        <taxon>Vertebrata</taxon>
        <taxon>Euteleostomi</taxon>
        <taxon>Actinopterygii</taxon>
        <taxon>Neopterygii</taxon>
        <taxon>Teleostei</taxon>
        <taxon>Neoteleostei</taxon>
        <taxon>Acanthomorphata</taxon>
        <taxon>Ovalentaria</taxon>
        <taxon>Atherinomorphae</taxon>
        <taxon>Beloniformes</taxon>
        <taxon>Adrianichthyidae</taxon>
        <taxon>Oryziinae</taxon>
        <taxon>Oryzias</taxon>
    </lineage>
</organism>